<sequence length="255" mass="29233">LAALVESREGETVLKKKTNSFLHGLLRWRINPEVYSLVGIQFNDYSALPFAARRRKIFQYARAAGGNAIPTLRAIVSRDALEPSFLVKYAAARALMTQLSDRWGFLFLQASNPELVLKRPEISRDLLLLQGLSFVRSREYQSAAREFRKIIEEFPFDFEGHYHLGFSYLLLKNYTQAIYHFEVARRINPKDELTLYNLACACSLAGRLEKALEALDASVEAGFKDPDHLENDRDLDPLRELDGYKRILEKCNADE</sequence>
<dbReference type="SUPFAM" id="SSF48452">
    <property type="entry name" value="TPR-like"/>
    <property type="match status" value="1"/>
</dbReference>
<gene>
    <name evidence="3" type="ORF">METZ01_LOCUS300510</name>
</gene>
<reference evidence="3" key="1">
    <citation type="submission" date="2018-05" db="EMBL/GenBank/DDBJ databases">
        <authorList>
            <person name="Lanie J.A."/>
            <person name="Ng W.-L."/>
            <person name="Kazmierczak K.M."/>
            <person name="Andrzejewski T.M."/>
            <person name="Davidsen T.M."/>
            <person name="Wayne K.J."/>
            <person name="Tettelin H."/>
            <person name="Glass J.I."/>
            <person name="Rusch D."/>
            <person name="Podicherti R."/>
            <person name="Tsui H.-C.T."/>
            <person name="Winkler M.E."/>
        </authorList>
    </citation>
    <scope>NUCLEOTIDE SEQUENCE</scope>
</reference>
<dbReference type="InterPro" id="IPR019734">
    <property type="entry name" value="TPR_rpt"/>
</dbReference>
<organism evidence="3">
    <name type="scientific">marine metagenome</name>
    <dbReference type="NCBI Taxonomy" id="408172"/>
    <lineage>
        <taxon>unclassified sequences</taxon>
        <taxon>metagenomes</taxon>
        <taxon>ecological metagenomes</taxon>
    </lineage>
</organism>
<dbReference type="InterPro" id="IPR011990">
    <property type="entry name" value="TPR-like_helical_dom_sf"/>
</dbReference>
<dbReference type="EMBL" id="UINC01093322">
    <property type="protein sequence ID" value="SVC47656.1"/>
    <property type="molecule type" value="Genomic_DNA"/>
</dbReference>
<dbReference type="PANTHER" id="PTHR44943">
    <property type="entry name" value="CELLULOSE SYNTHASE OPERON PROTEIN C"/>
    <property type="match status" value="1"/>
</dbReference>
<dbReference type="NCBIfam" id="NF047558">
    <property type="entry name" value="TPR_END_plus"/>
    <property type="match status" value="1"/>
</dbReference>
<dbReference type="PROSITE" id="PS50005">
    <property type="entry name" value="TPR"/>
    <property type="match status" value="1"/>
</dbReference>
<proteinExistence type="predicted"/>
<dbReference type="PANTHER" id="PTHR44943:SF8">
    <property type="entry name" value="TPR REPEAT-CONTAINING PROTEIN MJ0263"/>
    <property type="match status" value="1"/>
</dbReference>
<evidence type="ECO:0000256" key="2">
    <source>
        <dbReference type="ARBA" id="ARBA00022803"/>
    </source>
</evidence>
<dbReference type="InterPro" id="IPR051685">
    <property type="entry name" value="Ycf3/AcsC/BcsC/TPR_MFPF"/>
</dbReference>
<dbReference type="SMART" id="SM00028">
    <property type="entry name" value="TPR"/>
    <property type="match status" value="3"/>
</dbReference>
<keyword evidence="2" id="KW-0802">TPR repeat</keyword>
<keyword evidence="1" id="KW-0677">Repeat</keyword>
<accession>A0A382MFZ2</accession>
<protein>
    <submittedName>
        <fullName evidence="3">Uncharacterized protein</fullName>
    </submittedName>
</protein>
<dbReference type="AlphaFoldDB" id="A0A382MFZ2"/>
<name>A0A382MFZ2_9ZZZZ</name>
<evidence type="ECO:0000313" key="3">
    <source>
        <dbReference type="EMBL" id="SVC47656.1"/>
    </source>
</evidence>
<evidence type="ECO:0000256" key="1">
    <source>
        <dbReference type="ARBA" id="ARBA00022737"/>
    </source>
</evidence>
<dbReference type="Gene3D" id="1.25.40.10">
    <property type="entry name" value="Tetratricopeptide repeat domain"/>
    <property type="match status" value="1"/>
</dbReference>
<dbReference type="Pfam" id="PF13432">
    <property type="entry name" value="TPR_16"/>
    <property type="match status" value="1"/>
</dbReference>
<feature type="non-terminal residue" evidence="3">
    <location>
        <position position="1"/>
    </location>
</feature>